<organism evidence="6 7">
    <name type="scientific">Salsuginibacillus halophilus</name>
    <dbReference type="NCBI Taxonomy" id="517424"/>
    <lineage>
        <taxon>Bacteria</taxon>
        <taxon>Bacillati</taxon>
        <taxon>Bacillota</taxon>
        <taxon>Bacilli</taxon>
        <taxon>Bacillales</taxon>
        <taxon>Bacillaceae</taxon>
        <taxon>Salsuginibacillus</taxon>
    </lineage>
</organism>
<evidence type="ECO:0000259" key="5">
    <source>
        <dbReference type="Pfam" id="PF17785"/>
    </source>
</evidence>
<protein>
    <submittedName>
        <fullName evidence="6">SAM-dependent methyltransferase</fullName>
    </submittedName>
</protein>
<dbReference type="InterPro" id="IPR019614">
    <property type="entry name" value="SAM-dep_methyl-trfase"/>
</dbReference>
<dbReference type="EMBL" id="PYAV01000005">
    <property type="protein sequence ID" value="PSL47064.1"/>
    <property type="molecule type" value="Genomic_DNA"/>
</dbReference>
<evidence type="ECO:0000313" key="7">
    <source>
        <dbReference type="Proteomes" id="UP000242310"/>
    </source>
</evidence>
<dbReference type="SUPFAM" id="SSF88697">
    <property type="entry name" value="PUA domain-like"/>
    <property type="match status" value="1"/>
</dbReference>
<evidence type="ECO:0000256" key="2">
    <source>
        <dbReference type="ARBA" id="ARBA00022679"/>
    </source>
</evidence>
<dbReference type="SUPFAM" id="SSF53335">
    <property type="entry name" value="S-adenosyl-L-methionine-dependent methyltransferases"/>
    <property type="match status" value="1"/>
</dbReference>
<dbReference type="InterPro" id="IPR041532">
    <property type="entry name" value="RlmI-like_PUA"/>
</dbReference>
<gene>
    <name evidence="6" type="ORF">B0H94_105220</name>
</gene>
<keyword evidence="2 6" id="KW-0808">Transferase</keyword>
<dbReference type="Proteomes" id="UP000242310">
    <property type="component" value="Unassembled WGS sequence"/>
</dbReference>
<evidence type="ECO:0000313" key="6">
    <source>
        <dbReference type="EMBL" id="PSL47064.1"/>
    </source>
</evidence>
<dbReference type="GO" id="GO:0008168">
    <property type="term" value="F:methyltransferase activity"/>
    <property type="evidence" value="ECO:0007669"/>
    <property type="project" value="UniProtKB-KW"/>
</dbReference>
<evidence type="ECO:0000256" key="1">
    <source>
        <dbReference type="ARBA" id="ARBA00022603"/>
    </source>
</evidence>
<keyword evidence="7" id="KW-1185">Reference proteome</keyword>
<comment type="caution">
    <text evidence="6">The sequence shown here is derived from an EMBL/GenBank/DDBJ whole genome shotgun (WGS) entry which is preliminary data.</text>
</comment>
<dbReference type="OrthoDB" id="9805492at2"/>
<evidence type="ECO:0000259" key="4">
    <source>
        <dbReference type="Pfam" id="PF10672"/>
    </source>
</evidence>
<dbReference type="Gene3D" id="2.30.130.10">
    <property type="entry name" value="PUA domain"/>
    <property type="match status" value="1"/>
</dbReference>
<name>A0A2P8HLH1_9BACI</name>
<dbReference type="Pfam" id="PF10672">
    <property type="entry name" value="Methyltrans_SAM"/>
    <property type="match status" value="1"/>
</dbReference>
<accession>A0A2P8HLH1</accession>
<reference evidence="6 7" key="1">
    <citation type="submission" date="2018-03" db="EMBL/GenBank/DDBJ databases">
        <title>Genomic Encyclopedia of Type Strains, Phase III (KMG-III): the genomes of soil and plant-associated and newly described type strains.</title>
        <authorList>
            <person name="Whitman W."/>
        </authorList>
    </citation>
    <scope>NUCLEOTIDE SEQUENCE [LARGE SCALE GENOMIC DNA]</scope>
    <source>
        <strain evidence="6 7">CGMCC 1.07653</strain>
    </source>
</reference>
<dbReference type="InterPro" id="IPR029063">
    <property type="entry name" value="SAM-dependent_MTases_sf"/>
</dbReference>
<dbReference type="GO" id="GO:0003723">
    <property type="term" value="F:RNA binding"/>
    <property type="evidence" value="ECO:0007669"/>
    <property type="project" value="InterPro"/>
</dbReference>
<dbReference type="InterPro" id="IPR015947">
    <property type="entry name" value="PUA-like_sf"/>
</dbReference>
<keyword evidence="3" id="KW-0949">S-adenosyl-L-methionine</keyword>
<dbReference type="PANTHER" id="PTHR43042">
    <property type="entry name" value="SAM-DEPENDENT METHYLTRANSFERASE"/>
    <property type="match status" value="1"/>
</dbReference>
<feature type="domain" description="S-adenosylmethionine-dependent methyltransferase" evidence="4">
    <location>
        <begin position="180"/>
        <end position="383"/>
    </location>
</feature>
<dbReference type="CDD" id="cd11572">
    <property type="entry name" value="RlmI_M_like"/>
    <property type="match status" value="1"/>
</dbReference>
<dbReference type="CDD" id="cd02440">
    <property type="entry name" value="AdoMet_MTases"/>
    <property type="match status" value="1"/>
</dbReference>
<dbReference type="AlphaFoldDB" id="A0A2P8HLH1"/>
<evidence type="ECO:0000256" key="3">
    <source>
        <dbReference type="ARBA" id="ARBA00022691"/>
    </source>
</evidence>
<dbReference type="GO" id="GO:0032259">
    <property type="term" value="P:methylation"/>
    <property type="evidence" value="ECO:0007669"/>
    <property type="project" value="UniProtKB-KW"/>
</dbReference>
<proteinExistence type="predicted"/>
<dbReference type="InterPro" id="IPR036974">
    <property type="entry name" value="PUA_sf"/>
</dbReference>
<sequence length="399" mass="44688">MDEFHIYVQEETKAALMSGSPLIPKDGLMPGQTLPDEGTVVHVRSADDELIGTGYIGEQTKGVGWLVSRRADTVMDASFFAEKIQQAWHHRRSLHQSQETTAYRIFNGEGDGVGGLAIDYYHGYALIHWYSAGIFAFQTEVLQALAALPGVQGVYEKKRFETGAIVEEEEDFVQGERAPEPLIVHENGINYAVDLDDGPMTGIFLDQRHVRRKIRDEYARGRTVLNTFSYTGAFSVSAALGGAVHTTSVDLANRSYAKTVEQFSINGLDYEAHDIVVQDVFQYFKRAKKQDKAFDLVVVDPPSFARSKKKTFSVKKDYQALLEEVIAVTANDGIVVASTNANVVAMKKFRSFVDRACQSMKLDYQILETHRLPEDFPTVKTKAYDSDYLKVIIFKVSRK</sequence>
<dbReference type="Gene3D" id="3.30.750.80">
    <property type="entry name" value="RNA methyltransferase domain (HRMD) like"/>
    <property type="match status" value="1"/>
</dbReference>
<feature type="domain" description="RlmI-like PUA" evidence="5">
    <location>
        <begin position="6"/>
        <end position="69"/>
    </location>
</feature>
<dbReference type="PANTHER" id="PTHR43042:SF3">
    <property type="entry name" value="RIBOSOMAL RNA LARGE SUBUNIT METHYLTRANSFERASE YWBD-RELATED"/>
    <property type="match status" value="1"/>
</dbReference>
<dbReference type="Pfam" id="PF17785">
    <property type="entry name" value="PUA_3"/>
    <property type="match status" value="1"/>
</dbReference>
<dbReference type="Gene3D" id="3.40.50.150">
    <property type="entry name" value="Vaccinia Virus protein VP39"/>
    <property type="match status" value="1"/>
</dbReference>
<keyword evidence="1 6" id="KW-0489">Methyltransferase</keyword>